<reference evidence="3" key="1">
    <citation type="journal article" date="2019" name="Int. J. Syst. Evol. Microbiol.">
        <title>The Global Catalogue of Microorganisms (GCM) 10K type strain sequencing project: providing services to taxonomists for standard genome sequencing and annotation.</title>
        <authorList>
            <consortium name="The Broad Institute Genomics Platform"/>
            <consortium name="The Broad Institute Genome Sequencing Center for Infectious Disease"/>
            <person name="Wu L."/>
            <person name="Ma J."/>
        </authorList>
    </citation>
    <scope>NUCLEOTIDE SEQUENCE [LARGE SCALE GENOMIC DNA]</scope>
    <source>
        <strain evidence="3">JCM 1407</strain>
    </source>
</reference>
<dbReference type="Proteomes" id="UP001501510">
    <property type="component" value="Unassembled WGS sequence"/>
</dbReference>
<protein>
    <submittedName>
        <fullName evidence="2">GNAT family N-acetyltransferase</fullName>
    </submittedName>
</protein>
<dbReference type="SUPFAM" id="SSF55729">
    <property type="entry name" value="Acyl-CoA N-acyltransferases (Nat)"/>
    <property type="match status" value="1"/>
</dbReference>
<dbReference type="RefSeq" id="WP_343760787.1">
    <property type="nucleotide sequence ID" value="NZ_BAAACG010000008.1"/>
</dbReference>
<comment type="caution">
    <text evidence="2">The sequence shown here is derived from an EMBL/GenBank/DDBJ whole genome shotgun (WGS) entry which is preliminary data.</text>
</comment>
<dbReference type="EMBL" id="BAAACG010000008">
    <property type="protein sequence ID" value="GAA0739021.1"/>
    <property type="molecule type" value="Genomic_DNA"/>
</dbReference>
<keyword evidence="3" id="KW-1185">Reference proteome</keyword>
<feature type="domain" description="N-acetyltransferase" evidence="1">
    <location>
        <begin position="6"/>
        <end position="147"/>
    </location>
</feature>
<dbReference type="PROSITE" id="PS51186">
    <property type="entry name" value="GNAT"/>
    <property type="match status" value="1"/>
</dbReference>
<gene>
    <name evidence="2" type="ORF">GCM10008906_17240</name>
</gene>
<evidence type="ECO:0000259" key="1">
    <source>
        <dbReference type="PROSITE" id="PS51186"/>
    </source>
</evidence>
<dbReference type="CDD" id="cd04301">
    <property type="entry name" value="NAT_SF"/>
    <property type="match status" value="1"/>
</dbReference>
<organism evidence="2 3">
    <name type="scientific">Clostridium oceanicum</name>
    <dbReference type="NCBI Taxonomy" id="1543"/>
    <lineage>
        <taxon>Bacteria</taxon>
        <taxon>Bacillati</taxon>
        <taxon>Bacillota</taxon>
        <taxon>Clostridia</taxon>
        <taxon>Eubacteriales</taxon>
        <taxon>Clostridiaceae</taxon>
        <taxon>Clostridium</taxon>
    </lineage>
</organism>
<dbReference type="InterPro" id="IPR000182">
    <property type="entry name" value="GNAT_dom"/>
</dbReference>
<accession>A0ABP3UMX8</accession>
<proteinExistence type="predicted"/>
<dbReference type="InterPro" id="IPR016181">
    <property type="entry name" value="Acyl_CoA_acyltransferase"/>
</dbReference>
<evidence type="ECO:0000313" key="3">
    <source>
        <dbReference type="Proteomes" id="UP001501510"/>
    </source>
</evidence>
<dbReference type="Pfam" id="PF13673">
    <property type="entry name" value="Acetyltransf_10"/>
    <property type="match status" value="1"/>
</dbReference>
<sequence length="147" mass="17475">MNFIIKKFNDLTLEELYSILKARNKVFIEEQNCPYMDLDSLDQNSYHLFLKEKNEVIAYLRILKKGLSFKEISIGRVLVLKEYRKKGLAYKMVLKAISFIEKNLNEKEIRISAQEYIKSFYKGLGFKEVSEVYLEDNIPHIEMLYKS</sequence>
<name>A0ABP3UMX8_9CLOT</name>
<evidence type="ECO:0000313" key="2">
    <source>
        <dbReference type="EMBL" id="GAA0739021.1"/>
    </source>
</evidence>
<dbReference type="Gene3D" id="3.40.630.30">
    <property type="match status" value="1"/>
</dbReference>